<evidence type="ECO:0000256" key="6">
    <source>
        <dbReference type="ARBA" id="ARBA00022840"/>
    </source>
</evidence>
<dbReference type="EMBL" id="CP009961">
    <property type="protein sequence ID" value="AKG39191.1"/>
    <property type="molecule type" value="Genomic_DNA"/>
</dbReference>
<gene>
    <name evidence="11" type="ORF">MA03_08040</name>
</gene>
<dbReference type="Pfam" id="PF00156">
    <property type="entry name" value="Pribosyltran"/>
    <property type="match status" value="1"/>
</dbReference>
<evidence type="ECO:0000256" key="3">
    <source>
        <dbReference type="ARBA" id="ARBA00022727"/>
    </source>
</evidence>
<dbReference type="InterPro" id="IPR000836">
    <property type="entry name" value="PRTase_dom"/>
</dbReference>
<dbReference type="HOGENOM" id="CLU_033546_2_2_2"/>
<dbReference type="AlphaFoldDB" id="A0A0F7CLC9"/>
<accession>A0A0F7CLC9</accession>
<dbReference type="KEGG" id="thf:MA03_08040"/>
<dbReference type="FunFam" id="3.40.50.2020:FF:000014">
    <property type="entry name" value="Ribose-phosphate pyrophosphokinase 1"/>
    <property type="match status" value="1"/>
</dbReference>
<keyword evidence="3 8" id="KW-0545">Nucleotide biosynthesis</keyword>
<name>A0A0F7CLC9_9CREN</name>
<evidence type="ECO:0000256" key="4">
    <source>
        <dbReference type="ARBA" id="ARBA00022741"/>
    </source>
</evidence>
<dbReference type="InterPro" id="IPR005946">
    <property type="entry name" value="Rib-P_diPkinase"/>
</dbReference>
<keyword evidence="4" id="KW-0547">Nucleotide-binding</keyword>
<dbReference type="GO" id="GO:0006015">
    <property type="term" value="P:5-phosphoribose 1-diphosphate biosynthetic process"/>
    <property type="evidence" value="ECO:0007669"/>
    <property type="project" value="TreeGrafter"/>
</dbReference>
<dbReference type="GO" id="GO:0004749">
    <property type="term" value="F:ribose phosphate diphosphokinase activity"/>
    <property type="evidence" value="ECO:0007669"/>
    <property type="project" value="UniProtKB-EC"/>
</dbReference>
<dbReference type="SMART" id="SM01400">
    <property type="entry name" value="Pribosyltran_N"/>
    <property type="match status" value="1"/>
</dbReference>
<dbReference type="Pfam" id="PF13793">
    <property type="entry name" value="Pribosyltran_N"/>
    <property type="match status" value="1"/>
</dbReference>
<dbReference type="GO" id="GO:0002189">
    <property type="term" value="C:ribose phosphate diphosphokinase complex"/>
    <property type="evidence" value="ECO:0007669"/>
    <property type="project" value="TreeGrafter"/>
</dbReference>
<feature type="domain" description="Phosphoribosyltransferase" evidence="9">
    <location>
        <begin position="154"/>
        <end position="249"/>
    </location>
</feature>
<evidence type="ECO:0000256" key="8">
    <source>
        <dbReference type="RuleBase" id="RU004324"/>
    </source>
</evidence>
<keyword evidence="12" id="KW-1185">Reference proteome</keyword>
<dbReference type="GO" id="GO:0005524">
    <property type="term" value="F:ATP binding"/>
    <property type="evidence" value="ECO:0007669"/>
    <property type="project" value="UniProtKB-KW"/>
</dbReference>
<dbReference type="PATRIC" id="fig|1550241.5.peg.1665"/>
<dbReference type="NCBIfam" id="TIGR01251">
    <property type="entry name" value="ribP_PPkin"/>
    <property type="match status" value="1"/>
</dbReference>
<dbReference type="GO" id="GO:0016301">
    <property type="term" value="F:kinase activity"/>
    <property type="evidence" value="ECO:0007669"/>
    <property type="project" value="UniProtKB-KW"/>
</dbReference>
<dbReference type="EC" id="2.7.6.1" evidence="1"/>
<dbReference type="GO" id="GO:0000287">
    <property type="term" value="F:magnesium ion binding"/>
    <property type="evidence" value="ECO:0007669"/>
    <property type="project" value="InterPro"/>
</dbReference>
<dbReference type="STRING" id="1550241.MA03_08040"/>
<keyword evidence="5" id="KW-0418">Kinase</keyword>
<dbReference type="OrthoDB" id="371997at2157"/>
<dbReference type="CDD" id="cd06223">
    <property type="entry name" value="PRTases_typeI"/>
    <property type="match status" value="1"/>
</dbReference>
<protein>
    <recommendedName>
        <fullName evidence="1">ribose-phosphate diphosphokinase</fullName>
        <ecNumber evidence="1">2.7.6.1</ecNumber>
    </recommendedName>
</protein>
<evidence type="ECO:0000259" key="9">
    <source>
        <dbReference type="Pfam" id="PF00156"/>
    </source>
</evidence>
<dbReference type="Gene3D" id="3.40.50.2020">
    <property type="match status" value="2"/>
</dbReference>
<dbReference type="GO" id="GO:0006164">
    <property type="term" value="P:purine nucleotide biosynthetic process"/>
    <property type="evidence" value="ECO:0007669"/>
    <property type="project" value="TreeGrafter"/>
</dbReference>
<dbReference type="InterPro" id="IPR029099">
    <property type="entry name" value="Pribosyltran_N"/>
</dbReference>
<dbReference type="InterPro" id="IPR029057">
    <property type="entry name" value="PRTase-like"/>
</dbReference>
<proteinExistence type="inferred from homology"/>
<sequence length="298" mass="32298">MNELIVLGGSTCTAIGLEVSRILGVEFQPVITREFPDGELYVRVPLGVSGKRVFLVECAGRRPNSALVESVLTVKTLLKKGAREVVLALPYFPYARQDEEFNPGEAESLRIVAEMLEGLGVSGIVTVDMHLHRFKSMEQVFHIKAVNVTAMNELASYLSQRYSDFSLVVGPDEEAEQWARVFSEKVNAPYIVLRKERRGDEDVEVRGGLPYKGRVVIVDDIISTGSTIAETASNIKAMGAGEILVACTHGLFVSGAESKIFASGVQDIISTNSVPNPFARVSVAPALAAGLKRVMGDE</sequence>
<evidence type="ECO:0000256" key="1">
    <source>
        <dbReference type="ARBA" id="ARBA00013247"/>
    </source>
</evidence>
<dbReference type="GO" id="GO:0005737">
    <property type="term" value="C:cytoplasm"/>
    <property type="evidence" value="ECO:0007669"/>
    <property type="project" value="TreeGrafter"/>
</dbReference>
<evidence type="ECO:0000256" key="2">
    <source>
        <dbReference type="ARBA" id="ARBA00022679"/>
    </source>
</evidence>
<comment type="similarity">
    <text evidence="8">Belongs to the ribose-phosphate pyrophosphokinase family.</text>
</comment>
<evidence type="ECO:0000259" key="10">
    <source>
        <dbReference type="Pfam" id="PF13793"/>
    </source>
</evidence>
<evidence type="ECO:0000256" key="7">
    <source>
        <dbReference type="ARBA" id="ARBA00049535"/>
    </source>
</evidence>
<dbReference type="RefSeq" id="WP_052884746.1">
    <property type="nucleotide sequence ID" value="NZ_CP009961.1"/>
</dbReference>
<evidence type="ECO:0000313" key="12">
    <source>
        <dbReference type="Proteomes" id="UP000067434"/>
    </source>
</evidence>
<evidence type="ECO:0000256" key="5">
    <source>
        <dbReference type="ARBA" id="ARBA00022777"/>
    </source>
</evidence>
<evidence type="ECO:0000313" key="11">
    <source>
        <dbReference type="EMBL" id="AKG39191.1"/>
    </source>
</evidence>
<comment type="catalytic activity">
    <reaction evidence="7">
        <text>D-ribose 5-phosphate + ATP = 5-phospho-alpha-D-ribose 1-diphosphate + AMP + H(+)</text>
        <dbReference type="Rhea" id="RHEA:15609"/>
        <dbReference type="ChEBI" id="CHEBI:15378"/>
        <dbReference type="ChEBI" id="CHEBI:30616"/>
        <dbReference type="ChEBI" id="CHEBI:58017"/>
        <dbReference type="ChEBI" id="CHEBI:78346"/>
        <dbReference type="ChEBI" id="CHEBI:456215"/>
        <dbReference type="EC" id="2.7.6.1"/>
    </reaction>
</comment>
<dbReference type="GeneID" id="25402173"/>
<dbReference type="PANTHER" id="PTHR10210:SF32">
    <property type="entry name" value="RIBOSE-PHOSPHATE PYROPHOSPHOKINASE 2"/>
    <property type="match status" value="1"/>
</dbReference>
<reference evidence="11 12" key="1">
    <citation type="journal article" date="2015" name="Stand. Genomic Sci.">
        <title>Complete genome sequence of and proposal of Thermofilum uzonense sp. nov. a novel hyperthermophilic crenarchaeon and emended description of the genus Thermofilum.</title>
        <authorList>
            <person name="Toshchakov S.V."/>
            <person name="Korzhenkov A.A."/>
            <person name="Samarov N.I."/>
            <person name="Mazunin I.O."/>
            <person name="Mozhey O.I."/>
            <person name="Shmyr I.S."/>
            <person name="Derbikova K.S."/>
            <person name="Taranov E.A."/>
            <person name="Dominova I.N."/>
            <person name="Bonch-Osmolovskaya E.A."/>
            <person name="Patrushev M.V."/>
            <person name="Podosokorskaya O.A."/>
            <person name="Kublanov I.V."/>
        </authorList>
    </citation>
    <scope>NUCLEOTIDE SEQUENCE [LARGE SCALE GENOMIC DNA]</scope>
    <source>
        <strain evidence="11 12">1807-2</strain>
    </source>
</reference>
<dbReference type="SUPFAM" id="SSF53271">
    <property type="entry name" value="PRTase-like"/>
    <property type="match status" value="1"/>
</dbReference>
<organism evidence="11 12">
    <name type="scientific">Infirmifilum uzonense</name>
    <dbReference type="NCBI Taxonomy" id="1550241"/>
    <lineage>
        <taxon>Archaea</taxon>
        <taxon>Thermoproteota</taxon>
        <taxon>Thermoprotei</taxon>
        <taxon>Thermofilales</taxon>
        <taxon>Thermofilaceae</taxon>
        <taxon>Infirmifilum</taxon>
    </lineage>
</organism>
<dbReference type="PANTHER" id="PTHR10210">
    <property type="entry name" value="RIBOSE-PHOSPHATE DIPHOSPHOKINASE FAMILY MEMBER"/>
    <property type="match status" value="1"/>
</dbReference>
<feature type="domain" description="Ribose-phosphate pyrophosphokinase N-terminal" evidence="10">
    <location>
        <begin position="5"/>
        <end position="120"/>
    </location>
</feature>
<keyword evidence="6" id="KW-0067">ATP-binding</keyword>
<dbReference type="Proteomes" id="UP000067434">
    <property type="component" value="Chromosome"/>
</dbReference>
<keyword evidence="2" id="KW-0808">Transferase</keyword>